<dbReference type="EMBL" id="VOQF01000005">
    <property type="protein sequence ID" value="TXC91099.1"/>
    <property type="molecule type" value="Genomic_DNA"/>
</dbReference>
<protein>
    <submittedName>
        <fullName evidence="12">Methyl-accepting chemotaxis protein</fullName>
    </submittedName>
</protein>
<evidence type="ECO:0000256" key="8">
    <source>
        <dbReference type="PROSITE-ProRule" id="PRU00284"/>
    </source>
</evidence>
<evidence type="ECO:0000256" key="3">
    <source>
        <dbReference type="ARBA" id="ARBA00022692"/>
    </source>
</evidence>
<dbReference type="InterPro" id="IPR004089">
    <property type="entry name" value="MCPsignal_dom"/>
</dbReference>
<feature type="transmembrane region" description="Helical" evidence="9">
    <location>
        <begin position="12"/>
        <end position="33"/>
    </location>
</feature>
<evidence type="ECO:0000256" key="9">
    <source>
        <dbReference type="SAM" id="Phobius"/>
    </source>
</evidence>
<comment type="subcellular location">
    <subcellularLocation>
        <location evidence="1">Cell membrane</location>
        <topology evidence="1">Multi-pass membrane protein</topology>
    </subcellularLocation>
</comment>
<evidence type="ECO:0000313" key="13">
    <source>
        <dbReference type="Proteomes" id="UP000321363"/>
    </source>
</evidence>
<dbReference type="Gene3D" id="1.10.287.950">
    <property type="entry name" value="Methyl-accepting chemotaxis protein"/>
    <property type="match status" value="1"/>
</dbReference>
<keyword evidence="5 9" id="KW-0472">Membrane</keyword>
<dbReference type="InterPro" id="IPR033463">
    <property type="entry name" value="sCache_3"/>
</dbReference>
<dbReference type="OrthoDB" id="9814363at2"/>
<feature type="domain" description="Methyl-accepting transducer" evidence="10">
    <location>
        <begin position="278"/>
        <end position="535"/>
    </location>
</feature>
<dbReference type="Pfam" id="PF17202">
    <property type="entry name" value="sCache_3_3"/>
    <property type="match status" value="1"/>
</dbReference>
<dbReference type="InterPro" id="IPR003660">
    <property type="entry name" value="HAMP_dom"/>
</dbReference>
<dbReference type="InterPro" id="IPR029151">
    <property type="entry name" value="Sensor-like_sf"/>
</dbReference>
<dbReference type="AlphaFoldDB" id="A0A5C6VZQ7"/>
<evidence type="ECO:0000256" key="6">
    <source>
        <dbReference type="ARBA" id="ARBA00023224"/>
    </source>
</evidence>
<proteinExistence type="inferred from homology"/>
<dbReference type="PROSITE" id="PS50111">
    <property type="entry name" value="CHEMOTAXIS_TRANSDUC_2"/>
    <property type="match status" value="1"/>
</dbReference>
<accession>A0A5C6VZQ7</accession>
<feature type="transmembrane region" description="Helical" evidence="9">
    <location>
        <begin position="186"/>
        <end position="205"/>
    </location>
</feature>
<evidence type="ECO:0000259" key="10">
    <source>
        <dbReference type="PROSITE" id="PS50111"/>
    </source>
</evidence>
<dbReference type="GO" id="GO:0007165">
    <property type="term" value="P:signal transduction"/>
    <property type="evidence" value="ECO:0007669"/>
    <property type="project" value="UniProtKB-KW"/>
</dbReference>
<reference evidence="12 13" key="1">
    <citation type="journal article" date="2005" name="Int. J. Syst. Evol. Microbiol.">
        <title>Bacillus litoralis sp. nov., isolated from a tidal flat of the Yellow Sea in Korea.</title>
        <authorList>
            <person name="Yoon J.H."/>
            <person name="Oh T.K."/>
        </authorList>
    </citation>
    <scope>NUCLEOTIDE SEQUENCE [LARGE SCALE GENOMIC DNA]</scope>
    <source>
        <strain evidence="12 13">SW-211</strain>
    </source>
</reference>
<name>A0A5C6VZQ7_9BACI</name>
<organism evidence="12 13">
    <name type="scientific">Metabacillus litoralis</name>
    <dbReference type="NCBI Taxonomy" id="152268"/>
    <lineage>
        <taxon>Bacteria</taxon>
        <taxon>Bacillati</taxon>
        <taxon>Bacillota</taxon>
        <taxon>Bacilli</taxon>
        <taxon>Bacillales</taxon>
        <taxon>Bacillaceae</taxon>
        <taxon>Metabacillus</taxon>
    </lineage>
</organism>
<keyword evidence="4 9" id="KW-1133">Transmembrane helix</keyword>
<dbReference type="PROSITE" id="PS50885">
    <property type="entry name" value="HAMP"/>
    <property type="match status" value="1"/>
</dbReference>
<dbReference type="Proteomes" id="UP000321363">
    <property type="component" value="Unassembled WGS sequence"/>
</dbReference>
<dbReference type="Pfam" id="PF00015">
    <property type="entry name" value="MCPsignal"/>
    <property type="match status" value="1"/>
</dbReference>
<evidence type="ECO:0000256" key="2">
    <source>
        <dbReference type="ARBA" id="ARBA00022475"/>
    </source>
</evidence>
<evidence type="ECO:0000256" key="4">
    <source>
        <dbReference type="ARBA" id="ARBA00022989"/>
    </source>
</evidence>
<dbReference type="SMART" id="SM00283">
    <property type="entry name" value="MA"/>
    <property type="match status" value="1"/>
</dbReference>
<dbReference type="CDD" id="cd11386">
    <property type="entry name" value="MCP_signal"/>
    <property type="match status" value="1"/>
</dbReference>
<dbReference type="GO" id="GO:0005886">
    <property type="term" value="C:plasma membrane"/>
    <property type="evidence" value="ECO:0007669"/>
    <property type="project" value="UniProtKB-SubCell"/>
</dbReference>
<dbReference type="Pfam" id="PF00672">
    <property type="entry name" value="HAMP"/>
    <property type="match status" value="1"/>
</dbReference>
<evidence type="ECO:0000256" key="5">
    <source>
        <dbReference type="ARBA" id="ARBA00023136"/>
    </source>
</evidence>
<dbReference type="SUPFAM" id="SSF103190">
    <property type="entry name" value="Sensory domain-like"/>
    <property type="match status" value="1"/>
</dbReference>
<dbReference type="PANTHER" id="PTHR32089:SF112">
    <property type="entry name" value="LYSOZYME-LIKE PROTEIN-RELATED"/>
    <property type="match status" value="1"/>
</dbReference>
<feature type="domain" description="HAMP" evidence="11">
    <location>
        <begin position="206"/>
        <end position="259"/>
    </location>
</feature>
<comment type="similarity">
    <text evidence="7">Belongs to the methyl-accepting chemotaxis (MCP) protein family.</text>
</comment>
<comment type="caution">
    <text evidence="12">The sequence shown here is derived from an EMBL/GenBank/DDBJ whole genome shotgun (WGS) entry which is preliminary data.</text>
</comment>
<dbReference type="CDD" id="cd06225">
    <property type="entry name" value="HAMP"/>
    <property type="match status" value="1"/>
</dbReference>
<evidence type="ECO:0000256" key="7">
    <source>
        <dbReference type="ARBA" id="ARBA00029447"/>
    </source>
</evidence>
<keyword evidence="13" id="KW-1185">Reference proteome</keyword>
<evidence type="ECO:0000256" key="1">
    <source>
        <dbReference type="ARBA" id="ARBA00004651"/>
    </source>
</evidence>
<evidence type="ECO:0000259" key="11">
    <source>
        <dbReference type="PROSITE" id="PS50885"/>
    </source>
</evidence>
<evidence type="ECO:0000313" key="12">
    <source>
        <dbReference type="EMBL" id="TXC91099.1"/>
    </source>
</evidence>
<keyword evidence="3 9" id="KW-0812">Transmembrane</keyword>
<dbReference type="Gene3D" id="3.30.450.20">
    <property type="entry name" value="PAS domain"/>
    <property type="match status" value="1"/>
</dbReference>
<dbReference type="RefSeq" id="WP_146947864.1">
    <property type="nucleotide sequence ID" value="NZ_VOQF01000005.1"/>
</dbReference>
<dbReference type="Gene3D" id="6.10.340.10">
    <property type="match status" value="1"/>
</dbReference>
<dbReference type="PANTHER" id="PTHR32089">
    <property type="entry name" value="METHYL-ACCEPTING CHEMOTAXIS PROTEIN MCPB"/>
    <property type="match status" value="1"/>
</dbReference>
<sequence length="564" mass="61053">MRKLGVKGKLTFWFLLLFLIGSSILIFESVWTIKKEVLHVAEKNLANDLNVAKGLIDEQHPGSWTVSNGDLYKGETKVNDNNEMVDSIGELTNNAVTIFLDDTRVSTNVKDETGTRAIGTKVSDAVADVTLKQGETYIGEAIVVGEKLVTIYEPIKNASGEIIGMVFVGHSAETYDSMVSSFTNNLILTGVVELIVIALIMLFIIHRQIQPLRKMTVLSEQIARGDLTGEVIETKLKDEIGDLSQSVNLMSTNLKNLITNVKDTAEQAAATSEELAASADVTGEMSNQIALTTTEIASGVSRQTTEVNNILDNMRITTDRVDSGGEIIEGTLDLAMRSTKEADYGNKAINEAIQHLGKVTSTVEFATESIQKLGSRSEEIGSIITVISDISNQTNLLALNAAIEAARAGENGKGFAVVADEVRKLAEQSNSAANQITTLIEDIQSETKVTVNTMETNLVSVKEQVQLIEKGGESLHKIVENVQETENGVLSVKEIFQELKGYAESVLQSIESMSEVIEASAALSEEAAASTEEQSATIEEVAHSAKDLAKIAEKLQEELKQFKL</sequence>
<gene>
    <name evidence="12" type="ORF">FS935_09355</name>
</gene>
<dbReference type="SMART" id="SM00304">
    <property type="entry name" value="HAMP"/>
    <property type="match status" value="1"/>
</dbReference>
<dbReference type="SUPFAM" id="SSF58104">
    <property type="entry name" value="Methyl-accepting chemotaxis protein (MCP) signaling domain"/>
    <property type="match status" value="1"/>
</dbReference>
<keyword evidence="6 8" id="KW-0807">Transducer</keyword>
<keyword evidence="2" id="KW-1003">Cell membrane</keyword>